<keyword evidence="10" id="KW-1185">Reference proteome</keyword>
<reference evidence="9" key="1">
    <citation type="journal article" date="2014" name="Int. J. Syst. Evol. Microbiol.">
        <title>Complete genome sequence of Corynebacterium casei LMG S-19264T (=DSM 44701T), isolated from a smear-ripened cheese.</title>
        <authorList>
            <consortium name="US DOE Joint Genome Institute (JGI-PGF)"/>
            <person name="Walter F."/>
            <person name="Albersmeier A."/>
            <person name="Kalinowski J."/>
            <person name="Ruckert C."/>
        </authorList>
    </citation>
    <scope>NUCLEOTIDE SEQUENCE</scope>
    <source>
        <strain evidence="9">CGMCC 1.12187</strain>
    </source>
</reference>
<feature type="domain" description="HpaB/PvcC/4-BUDH N-terminal" evidence="8">
    <location>
        <begin position="30"/>
        <end position="293"/>
    </location>
</feature>
<evidence type="ECO:0000313" key="9">
    <source>
        <dbReference type="EMBL" id="GGG60099.1"/>
    </source>
</evidence>
<keyword evidence="3" id="KW-0560">Oxidoreductase</keyword>
<evidence type="ECO:0000256" key="6">
    <source>
        <dbReference type="SAM" id="MobiDB-lite"/>
    </source>
</evidence>
<dbReference type="SUPFAM" id="SSF47203">
    <property type="entry name" value="Acyl-CoA dehydrogenase C-terminal domain-like"/>
    <property type="match status" value="1"/>
</dbReference>
<dbReference type="Gene3D" id="1.10.3140.10">
    <property type="entry name" value="4-hydroxybutyryl-coa dehydratase, domain 1"/>
    <property type="match status" value="1"/>
</dbReference>
<name>A0A917GY62_9MICC</name>
<dbReference type="AlphaFoldDB" id="A0A917GY62"/>
<organism evidence="9 10">
    <name type="scientific">Kocuria dechangensis</name>
    <dbReference type="NCBI Taxonomy" id="1176249"/>
    <lineage>
        <taxon>Bacteria</taxon>
        <taxon>Bacillati</taxon>
        <taxon>Actinomycetota</taxon>
        <taxon>Actinomycetes</taxon>
        <taxon>Micrococcales</taxon>
        <taxon>Micrococcaceae</taxon>
        <taxon>Kocuria</taxon>
    </lineage>
</organism>
<dbReference type="InterPro" id="IPR036250">
    <property type="entry name" value="AcylCo_DH-like_C"/>
</dbReference>
<feature type="region of interest" description="Disordered" evidence="6">
    <location>
        <begin position="1"/>
        <end position="31"/>
    </location>
</feature>
<dbReference type="RefSeq" id="WP_188537484.1">
    <property type="nucleotide sequence ID" value="NZ_BMEQ01000012.1"/>
</dbReference>
<feature type="domain" description="HpaB/PvcC/4-BUDH C-terminal" evidence="7">
    <location>
        <begin position="302"/>
        <end position="502"/>
    </location>
</feature>
<dbReference type="GO" id="GO:0016627">
    <property type="term" value="F:oxidoreductase activity, acting on the CH-CH group of donors"/>
    <property type="evidence" value="ECO:0007669"/>
    <property type="project" value="InterPro"/>
</dbReference>
<evidence type="ECO:0000256" key="5">
    <source>
        <dbReference type="PIRSR" id="PIRSR000331-2"/>
    </source>
</evidence>
<dbReference type="FunFam" id="1.20.140.10:FF:000044">
    <property type="entry name" value="4-hydroxyphenylacetate 3-monooxygenase oxygenase component"/>
    <property type="match status" value="1"/>
</dbReference>
<evidence type="ECO:0000259" key="8">
    <source>
        <dbReference type="Pfam" id="PF11794"/>
    </source>
</evidence>
<dbReference type="Gene3D" id="1.20.140.10">
    <property type="entry name" value="Butyryl-CoA Dehydrogenase, subunit A, domain 3"/>
    <property type="match status" value="1"/>
</dbReference>
<evidence type="ECO:0000256" key="3">
    <source>
        <dbReference type="ARBA" id="ARBA00023002"/>
    </source>
</evidence>
<gene>
    <name evidence="9" type="ORF">GCM10011374_23720</name>
</gene>
<dbReference type="PIRSF" id="PIRSF500125">
    <property type="entry name" value="4_HPA_large"/>
    <property type="match status" value="1"/>
</dbReference>
<feature type="binding site" evidence="5">
    <location>
        <position position="211"/>
    </location>
    <ligand>
        <name>FAD</name>
        <dbReference type="ChEBI" id="CHEBI:57692"/>
    </ligand>
</feature>
<sequence length="546" mass="61291">MTTTPQTDRQTQAGDMSERTTPANPQLPMTGDEYIESIKDGREVYLHGERVEDVTTHPAFRNSVRMVARLYDGFHDPATSDKLLSDTDTGSGGKTHPFFKVPHSVEDLKESKTAIETWARMTYGWLGRSPDYKAAFLGTLGSMPEFYSPYQENAQRWYKESQEKVSYWNHAIINPPVDRHLPPDEVADVFMKVEKETDNGVIVSGAKVVATGSAITNFNFISHYGLPIKKPEFAIICTVPMDAPGIKLISRTSYAQNAAVTGTPFDYPLSSRLDENDAVFIFDKVLVPWENIFAYGDPEQINGFMPQTGFIQRFTFQGCIRLAVKLDFIAGLLLKALEIGGTADFRGVQARAGEVIGWRNLFWALVDAMMLNPDEGPNGSVLPKMDYGLAYRMFMAQGYPRIKEIIEQDVASGLIYLPSGSLDFKNAEIRPYLDKYVRGSNGITAVERVKLMKLLWDAIGSEFGGRHELYERNYSGNHENVRVEMLMNAMHNGTTDTMHGMVEDCMAEYDLDGWTVPDLFDGSDVNAYLQRDRDRTTGFGNAVRDR</sequence>
<dbReference type="InterPro" id="IPR024719">
    <property type="entry name" value="HpaB/PvcC/4-BUDH_C"/>
</dbReference>
<keyword evidence="2 5" id="KW-0274">FAD</keyword>
<dbReference type="EMBL" id="BMEQ01000012">
    <property type="protein sequence ID" value="GGG60099.1"/>
    <property type="molecule type" value="Genomic_DNA"/>
</dbReference>
<dbReference type="Pfam" id="PF03241">
    <property type="entry name" value="HpaB"/>
    <property type="match status" value="1"/>
</dbReference>
<evidence type="ECO:0000256" key="1">
    <source>
        <dbReference type="ARBA" id="ARBA00022630"/>
    </source>
</evidence>
<dbReference type="InterPro" id="IPR024677">
    <property type="entry name" value="HpaB/PvcC"/>
</dbReference>
<dbReference type="SUPFAM" id="SSF56645">
    <property type="entry name" value="Acyl-CoA dehydrogenase NM domain-like"/>
    <property type="match status" value="1"/>
</dbReference>
<keyword evidence="1" id="KW-0285">Flavoprotein</keyword>
<evidence type="ECO:0000256" key="2">
    <source>
        <dbReference type="ARBA" id="ARBA00022827"/>
    </source>
</evidence>
<comment type="similarity">
    <text evidence="4">Belongs to the FADH(2)-utilizing monooxygenase family.</text>
</comment>
<dbReference type="FunFam" id="2.40.110.10:FF:000026">
    <property type="entry name" value="4-hydroxyphenylacetate 3-monooxygenase oxygenase component"/>
    <property type="match status" value="1"/>
</dbReference>
<reference evidence="9" key="2">
    <citation type="submission" date="2020-09" db="EMBL/GenBank/DDBJ databases">
        <authorList>
            <person name="Sun Q."/>
            <person name="Zhou Y."/>
        </authorList>
    </citation>
    <scope>NUCLEOTIDE SEQUENCE</scope>
    <source>
        <strain evidence="9">CGMCC 1.12187</strain>
    </source>
</reference>
<dbReference type="FunFam" id="1.10.3140.10:FF:000001">
    <property type="entry name" value="4-hydroxyphenylacetate 3-monooxygenase oxygenase component"/>
    <property type="match status" value="1"/>
</dbReference>
<dbReference type="GO" id="GO:0004497">
    <property type="term" value="F:monooxygenase activity"/>
    <property type="evidence" value="ECO:0007669"/>
    <property type="project" value="UniProtKB-ARBA"/>
</dbReference>
<dbReference type="Pfam" id="PF11794">
    <property type="entry name" value="HpaB_N"/>
    <property type="match status" value="1"/>
</dbReference>
<accession>A0A917GY62</accession>
<evidence type="ECO:0000259" key="7">
    <source>
        <dbReference type="Pfam" id="PF03241"/>
    </source>
</evidence>
<dbReference type="GO" id="GO:0016705">
    <property type="term" value="F:oxidoreductase activity, acting on paired donors, with incorporation or reduction of molecular oxygen"/>
    <property type="evidence" value="ECO:0007669"/>
    <property type="project" value="UniProtKB-ARBA"/>
</dbReference>
<dbReference type="InterPro" id="IPR009100">
    <property type="entry name" value="AcylCoA_DH/oxidase_NM_dom_sf"/>
</dbReference>
<feature type="compositionally biased region" description="Polar residues" evidence="6">
    <location>
        <begin position="1"/>
        <end position="24"/>
    </location>
</feature>
<dbReference type="InterPro" id="IPR004925">
    <property type="entry name" value="HpaB/PvcC/4-BUDH"/>
</dbReference>
<comment type="caution">
    <text evidence="9">The sequence shown here is derived from an EMBL/GenBank/DDBJ whole genome shotgun (WGS) entry which is preliminary data.</text>
</comment>
<dbReference type="InterPro" id="IPR024674">
    <property type="entry name" value="HpaB/PvcC/4-BUDH_N"/>
</dbReference>
<proteinExistence type="inferred from homology"/>
<dbReference type="PANTHER" id="PTHR36117">
    <property type="entry name" value="4-HYDROXYPHENYLACETATE 3-MONOOXYGENASE-RELATED"/>
    <property type="match status" value="1"/>
</dbReference>
<protein>
    <submittedName>
        <fullName evidence="9">Pyoverdin chromophore biosynthetic protein pvcC</fullName>
    </submittedName>
</protein>
<dbReference type="Proteomes" id="UP000638848">
    <property type="component" value="Unassembled WGS sequence"/>
</dbReference>
<evidence type="ECO:0000256" key="4">
    <source>
        <dbReference type="ARBA" id="ARBA00061227"/>
    </source>
</evidence>
<feature type="binding site" evidence="5">
    <location>
        <begin position="170"/>
        <end position="172"/>
    </location>
    <ligand>
        <name>FAD</name>
        <dbReference type="ChEBI" id="CHEBI:57692"/>
    </ligand>
</feature>
<evidence type="ECO:0000313" key="10">
    <source>
        <dbReference type="Proteomes" id="UP000638848"/>
    </source>
</evidence>
<dbReference type="Gene3D" id="2.40.110.10">
    <property type="entry name" value="Butyryl-CoA Dehydrogenase, subunit A, domain 2"/>
    <property type="match status" value="1"/>
</dbReference>
<dbReference type="PANTHER" id="PTHR36117:SF3">
    <property type="entry name" value="4-HYDROXYPHENYLACETATE 3-MONOOXYGENASE-RELATED"/>
    <property type="match status" value="1"/>
</dbReference>
<dbReference type="PIRSF" id="PIRSF000331">
    <property type="entry name" value="HpaA_HpaB"/>
    <property type="match status" value="1"/>
</dbReference>
<dbReference type="InterPro" id="IPR046373">
    <property type="entry name" value="Acyl-CoA_Oxase/DH_mid-dom_sf"/>
</dbReference>